<gene>
    <name evidence="5" type="ORF">C5O18_01000</name>
</gene>
<evidence type="ECO:0000313" key="5">
    <source>
        <dbReference type="EMBL" id="PQA51890.1"/>
    </source>
</evidence>
<feature type="transmembrane region" description="Helical" evidence="3">
    <location>
        <begin position="23"/>
        <end position="44"/>
    </location>
</feature>
<dbReference type="SMART" id="SM00388">
    <property type="entry name" value="HisKA"/>
    <property type="match status" value="1"/>
</dbReference>
<evidence type="ECO:0000256" key="2">
    <source>
        <dbReference type="ARBA" id="ARBA00012438"/>
    </source>
</evidence>
<comment type="catalytic activity">
    <reaction evidence="1">
        <text>ATP + protein L-histidine = ADP + protein N-phospho-L-histidine.</text>
        <dbReference type="EC" id="2.7.13.3"/>
    </reaction>
</comment>
<evidence type="ECO:0000313" key="6">
    <source>
        <dbReference type="Proteomes" id="UP000243900"/>
    </source>
</evidence>
<keyword evidence="6" id="KW-1185">Reference proteome</keyword>
<keyword evidence="3" id="KW-0812">Transmembrane</keyword>
<proteinExistence type="predicted"/>
<feature type="transmembrane region" description="Helical" evidence="3">
    <location>
        <begin position="130"/>
        <end position="147"/>
    </location>
</feature>
<name>A0A2P6AUZ9_9GAMM</name>
<dbReference type="GO" id="GO:0000155">
    <property type="term" value="F:phosphorelay sensor kinase activity"/>
    <property type="evidence" value="ECO:0007669"/>
    <property type="project" value="InterPro"/>
</dbReference>
<dbReference type="Gene3D" id="1.10.287.130">
    <property type="match status" value="1"/>
</dbReference>
<keyword evidence="3" id="KW-0472">Membrane</keyword>
<dbReference type="CDD" id="cd00082">
    <property type="entry name" value="HisKA"/>
    <property type="match status" value="1"/>
</dbReference>
<evidence type="ECO:0000259" key="4">
    <source>
        <dbReference type="SMART" id="SM00388"/>
    </source>
</evidence>
<feature type="transmembrane region" description="Helical" evidence="3">
    <location>
        <begin position="83"/>
        <end position="102"/>
    </location>
</feature>
<dbReference type="Proteomes" id="UP000243900">
    <property type="component" value="Unassembled WGS sequence"/>
</dbReference>
<dbReference type="SUPFAM" id="SSF47384">
    <property type="entry name" value="Homodimeric domain of signal transducing histidine kinase"/>
    <property type="match status" value="1"/>
</dbReference>
<dbReference type="Pfam" id="PF00512">
    <property type="entry name" value="HisKA"/>
    <property type="match status" value="1"/>
</dbReference>
<feature type="transmembrane region" description="Helical" evidence="3">
    <location>
        <begin position="50"/>
        <end position="71"/>
    </location>
</feature>
<comment type="caution">
    <text evidence="5">The sequence shown here is derived from an EMBL/GenBank/DDBJ whole genome shotgun (WGS) entry which is preliminary data.</text>
</comment>
<dbReference type="RefSeq" id="WP_146089164.1">
    <property type="nucleotide sequence ID" value="NZ_PTQZ01000009.1"/>
</dbReference>
<dbReference type="EC" id="2.7.13.3" evidence="2"/>
<feature type="domain" description="Signal transduction histidine kinase dimerisation/phosphoacceptor" evidence="4">
    <location>
        <begin position="213"/>
        <end position="275"/>
    </location>
</feature>
<keyword evidence="3" id="KW-1133">Transmembrane helix</keyword>
<dbReference type="AlphaFoldDB" id="A0A2P6AUZ9"/>
<evidence type="ECO:0000256" key="3">
    <source>
        <dbReference type="SAM" id="Phobius"/>
    </source>
</evidence>
<dbReference type="InterPro" id="IPR003661">
    <property type="entry name" value="HisK_dim/P_dom"/>
</dbReference>
<evidence type="ECO:0000256" key="1">
    <source>
        <dbReference type="ARBA" id="ARBA00000085"/>
    </source>
</evidence>
<protein>
    <recommendedName>
        <fullName evidence="2">histidine kinase</fullName>
        <ecNumber evidence="2">2.7.13.3</ecNumber>
    </recommendedName>
</protein>
<dbReference type="InterPro" id="IPR036097">
    <property type="entry name" value="HisK_dim/P_sf"/>
</dbReference>
<feature type="transmembrane region" description="Helical" evidence="3">
    <location>
        <begin position="108"/>
        <end position="123"/>
    </location>
</feature>
<feature type="non-terminal residue" evidence="5">
    <location>
        <position position="301"/>
    </location>
</feature>
<sequence length="301" mass="34253">MQIAGRGGLMPPDPMRRNLVELCWLRVILAGLLLLTALYCQLTQAGELRWPWGLVLVFALLLLLNALTWLRLRSPREVEQDELFLQLLFDLLLLTMLFRLSGGSSNPFVTYYLVALAIAATTLSRRQTGVLAVLMLLAYSALFWWPPAPMAAGGVQWPWDSYHGHLLGMWVNFTISALLLVFFLGRMHLRLRQRDRYLAKQQRRLLQRDQAVAMGTLAATAVHELATPLATLTLLAEELEQDSRDAAALAALQVELRRCREILSALREQARRPEALPPRPLREHLQNCVQPLQVRYPQCEF</sequence>
<feature type="transmembrane region" description="Helical" evidence="3">
    <location>
        <begin position="167"/>
        <end position="185"/>
    </location>
</feature>
<reference evidence="6" key="1">
    <citation type="submission" date="2018-02" db="EMBL/GenBank/DDBJ databases">
        <title>Genome sequencing of Solimonas sp. HR-BB.</title>
        <authorList>
            <person name="Lee Y."/>
            <person name="Jeon C.O."/>
        </authorList>
    </citation>
    <scope>NUCLEOTIDE SEQUENCE [LARGE SCALE GENOMIC DNA]</scope>
    <source>
        <strain evidence="6">HR-E</strain>
    </source>
</reference>
<organism evidence="5 6">
    <name type="scientific">Amnimonas aquatica</name>
    <dbReference type="NCBI Taxonomy" id="2094561"/>
    <lineage>
        <taxon>Bacteria</taxon>
        <taxon>Pseudomonadati</taxon>
        <taxon>Pseudomonadota</taxon>
        <taxon>Gammaproteobacteria</taxon>
        <taxon>Moraxellales</taxon>
        <taxon>Moraxellaceae</taxon>
        <taxon>Amnimonas</taxon>
    </lineage>
</organism>
<accession>A0A2P6AUZ9</accession>
<dbReference type="EMBL" id="PTQZ01000009">
    <property type="protein sequence ID" value="PQA51890.1"/>
    <property type="molecule type" value="Genomic_DNA"/>
</dbReference>